<name>A0A9P8ACB3_MORAP</name>
<proteinExistence type="predicted"/>
<gene>
    <name evidence="2" type="ORF">KVV02_002895</name>
</gene>
<feature type="region of interest" description="Disordered" evidence="1">
    <location>
        <begin position="246"/>
        <end position="395"/>
    </location>
</feature>
<accession>A0A9P8ACB3</accession>
<evidence type="ECO:0000313" key="3">
    <source>
        <dbReference type="Proteomes" id="UP000717515"/>
    </source>
</evidence>
<feature type="compositionally biased region" description="Basic and acidic residues" evidence="1">
    <location>
        <begin position="492"/>
        <end position="503"/>
    </location>
</feature>
<feature type="region of interest" description="Disordered" evidence="1">
    <location>
        <begin position="33"/>
        <end position="165"/>
    </location>
</feature>
<evidence type="ECO:0000313" key="2">
    <source>
        <dbReference type="EMBL" id="KAG9326699.1"/>
    </source>
</evidence>
<feature type="region of interest" description="Disordered" evidence="1">
    <location>
        <begin position="427"/>
        <end position="618"/>
    </location>
</feature>
<feature type="compositionally biased region" description="Polar residues" evidence="1">
    <location>
        <begin position="45"/>
        <end position="60"/>
    </location>
</feature>
<comment type="caution">
    <text evidence="2">The sequence shown here is derived from an EMBL/GenBank/DDBJ whole genome shotgun (WGS) entry which is preliminary data.</text>
</comment>
<reference evidence="2" key="1">
    <citation type="submission" date="2021-07" db="EMBL/GenBank/DDBJ databases">
        <title>Draft genome of Mortierella alpina, strain LL118, isolated from an aspen leaf litter sample.</title>
        <authorList>
            <person name="Yang S."/>
            <person name="Vinatzer B.A."/>
        </authorList>
    </citation>
    <scope>NUCLEOTIDE SEQUENCE</scope>
    <source>
        <strain evidence="2">LL118</strain>
    </source>
</reference>
<dbReference type="AlphaFoldDB" id="A0A9P8ACB3"/>
<feature type="compositionally biased region" description="Acidic residues" evidence="1">
    <location>
        <begin position="578"/>
        <end position="587"/>
    </location>
</feature>
<feature type="compositionally biased region" description="Low complexity" evidence="1">
    <location>
        <begin position="62"/>
        <end position="81"/>
    </location>
</feature>
<feature type="compositionally biased region" description="Low complexity" evidence="1">
    <location>
        <begin position="528"/>
        <end position="546"/>
    </location>
</feature>
<sequence>MAAEGEESTTYVYELPQPHFAARAASCSVSSLPYTNNRRAMPDHNYNSTGDMHNPNNASVASLPNYQSQNLQQQQPELPQYRAQDGNSNPHDNGSGIDDIFVNMTTNARSGPPRPPASFAVSRSDRRRDASNATLQDQQLQQQPPQWDHDSPQSQRPKPQKQLPRQKSIASAMASLKPAGNKMLKSLSARFNSSPNLLPAVETTAQEYARTIKALWRMVEDDNHGPRTLSSRRGVGIAPLSQLPSRLYPFTTSTTTAQSPSSPHRRCRSQPKNHGSSRASAQMQPSRPAVRRALTSNSVQQLPQHLPRPLVQTREVEDEEELEKALDRRIGEGSNYGMGSPSSENRSALPLNQTSTADAVMPGHENSSAVPVSKKERPQSLRARAAWSQPSAAVLGRPQPGLEAMQEESEPLSYVLPYDDYRADHHHHLQEDRQQSQYPEYEPSAWSWNQSDFHGTQNAPGRQLQPLCLVEDSDDDDVMGRDGDSDEEAEQEEKREKKRRELVELQQELATLGLPQYPGTLGGRDNMSRQMSQQPPRHQQQQQQQPQHRREMHQQEMQRHERTRKEDRHGAQQGCEEPWYDFEDIIEDPSPPSRVNSQSSNNGRGPSHGGKNEAEGRVGGGIARMDKEDGAVILRVAHRVSIRRESSLGRGSRRLRQRQQRLKQLQSQQLELQSQQLLLQVQMQMQLPPPSEEEELCKPQPLKLCRNPSGEKYWLRESAIGELL</sequence>
<evidence type="ECO:0000256" key="1">
    <source>
        <dbReference type="SAM" id="MobiDB-lite"/>
    </source>
</evidence>
<dbReference type="EMBL" id="JAIFTL010000015">
    <property type="protein sequence ID" value="KAG9326699.1"/>
    <property type="molecule type" value="Genomic_DNA"/>
</dbReference>
<feature type="compositionally biased region" description="Low complexity" evidence="1">
    <location>
        <begin position="249"/>
        <end position="262"/>
    </location>
</feature>
<feature type="compositionally biased region" description="Polar residues" evidence="1">
    <location>
        <begin position="340"/>
        <end position="357"/>
    </location>
</feature>
<feature type="compositionally biased region" description="Polar residues" evidence="1">
    <location>
        <begin position="294"/>
        <end position="303"/>
    </location>
</feature>
<feature type="compositionally biased region" description="Low complexity" evidence="1">
    <location>
        <begin position="131"/>
        <end position="165"/>
    </location>
</feature>
<organism evidence="2 3">
    <name type="scientific">Mortierella alpina</name>
    <name type="common">Oleaginous fungus</name>
    <name type="synonym">Mortierella renispora</name>
    <dbReference type="NCBI Taxonomy" id="64518"/>
    <lineage>
        <taxon>Eukaryota</taxon>
        <taxon>Fungi</taxon>
        <taxon>Fungi incertae sedis</taxon>
        <taxon>Mucoromycota</taxon>
        <taxon>Mortierellomycotina</taxon>
        <taxon>Mortierellomycetes</taxon>
        <taxon>Mortierellales</taxon>
        <taxon>Mortierellaceae</taxon>
        <taxon>Mortierella</taxon>
    </lineage>
</organism>
<feature type="compositionally biased region" description="Polar residues" evidence="1">
    <location>
        <begin position="446"/>
        <end position="460"/>
    </location>
</feature>
<feature type="compositionally biased region" description="Polar residues" evidence="1">
    <location>
        <begin position="593"/>
        <end position="604"/>
    </location>
</feature>
<dbReference type="Proteomes" id="UP000717515">
    <property type="component" value="Unassembled WGS sequence"/>
</dbReference>
<protein>
    <submittedName>
        <fullName evidence="2">Uncharacterized protein</fullName>
    </submittedName>
</protein>
<feature type="compositionally biased region" description="Basic and acidic residues" evidence="1">
    <location>
        <begin position="548"/>
        <end position="570"/>
    </location>
</feature>
<feature type="compositionally biased region" description="Polar residues" evidence="1">
    <location>
        <begin position="272"/>
        <end position="285"/>
    </location>
</feature>